<dbReference type="InterPro" id="IPR019474">
    <property type="entry name" value="Ub_conjug_fac_E4_core"/>
</dbReference>
<feature type="region of interest" description="Disordered" evidence="11">
    <location>
        <begin position="136"/>
        <end position="181"/>
    </location>
</feature>
<gene>
    <name evidence="13" type="ORF">SSS_6599</name>
</gene>
<dbReference type="GO" id="GO:0000209">
    <property type="term" value="P:protein polyubiquitination"/>
    <property type="evidence" value="ECO:0007669"/>
    <property type="project" value="TreeGrafter"/>
</dbReference>
<sequence>MDQEMDNDEILHNNFIDNDNDESTMDDDDCDGDNQSDENIRQSNTLSPPSQTASILHSQVPNGNLSRELTPEELRRRRLSKLMETQRNNPDQVQSPSSQSTRTSPQSSPSLTPPQQQPISAPVSVVNSDISFTEANLVSDDNDNDEALLPSDTKSDFKNENSTGVDEAQSLHQKSESNSNSNSIQFVNLDFVSKTMTPKSYESSMDVDCHGGSPEKMSKTGPQSETKLSLDSKIEKMDIDAIEERRENLKRQRDNSLESKSDLLDSSDEETNNKLSDAILEMISKTFNVVFASETIDQSNQSMICINLQEYKQNWRPTEDYKNIIQIVLSENVANLMNEELSFDECKEYFERCKPTDFASVIETSFKIKKKFELEQTTFMPYRNKFILALSYVIDCYNRAIKNKFDSLELLSAIQNQCIDFVIFIMLESKSDSFLVNFFIQLLYTSRLIPDFVVNFIINAYNQYSQEKFKSLFIPILYTLWLDMNCSCSLAYSHHKLPLKILNHICNVSVGKSNYPIGELLTQMDNWLPDCFIADAAGREFSRTAFMSPFLRLSAFAEDDPKVVEKFYPSKNDTDVVKANTQNLQSILDNARRNLLYPIFHSLLINQKSRSRTIDFFNEALIRNYTRSRLHSNEKIVASDGYLNNLTSVLQMLSIKIKREKIDPWYPLNEQNKLSIKKDESRIKFTETEADTWLQEEISRPSFVWNPITFSTQCFFQTLYAHHLSVIPCIRKHIRRLRAIRELNRFIETNSELMESFRLNQAVRNRLRRCKEQMLKFHKSKLCAEAGLLDERFLGRCLIFYDQFIHFLLKLINCDNEYDLELPLTSNVPSIFASYPDWYIEDIADFILFVIQHCPAILVSTNPNFDSANFDCLILFIIVIICSPHYISNPYLTAKFIEIVFLSSPIVNSQSTSLHSKIINHPLAEQYLVRALMKFYTDIEITGTSNEFYDKFTIRYHISIIFKSFWTNQKQQFAIINEADNGKNFVKFINMLMNDTTFLLDESLVSLKRIHEVKEDMKDTENWNKQSREQRDNRERQLAFDERQCRSFLILAVENVDLLHYLTKTVQKPFEAMELIDRLAAMLNFNLQQLCGKKCKSLKVPNPEKYGWDPKYLLDRITDIYLHLKSKKFYQAIANDERSYSRELFKDAASKMERIQIKSQHKIESFLLIISEVEKILEIKRQIEIDFSDAPDNFKDPLMDTIMDDPVMLPSGNVMDRSVIIRHLLNASTDPFNRQPLTEDMLVPSKFIEAYFNRYNFFLILTDEKLREEIKEWKLNKMNAAKKKSD</sequence>
<feature type="compositionally biased region" description="Polar residues" evidence="11">
    <location>
        <begin position="83"/>
        <end position="93"/>
    </location>
</feature>
<feature type="compositionally biased region" description="Acidic residues" evidence="11">
    <location>
        <begin position="18"/>
        <end position="36"/>
    </location>
</feature>
<feature type="compositionally biased region" description="Polar residues" evidence="11">
    <location>
        <begin position="41"/>
        <end position="65"/>
    </location>
</feature>
<feature type="region of interest" description="Disordered" evidence="11">
    <location>
        <begin position="1"/>
        <end position="121"/>
    </location>
</feature>
<organism evidence="13">
    <name type="scientific">Sarcoptes scabiei</name>
    <name type="common">Itch mite</name>
    <name type="synonym">Acarus scabiei</name>
    <dbReference type="NCBI Taxonomy" id="52283"/>
    <lineage>
        <taxon>Eukaryota</taxon>
        <taxon>Metazoa</taxon>
        <taxon>Ecdysozoa</taxon>
        <taxon>Arthropoda</taxon>
        <taxon>Chelicerata</taxon>
        <taxon>Arachnida</taxon>
        <taxon>Acari</taxon>
        <taxon>Acariformes</taxon>
        <taxon>Sarcoptiformes</taxon>
        <taxon>Astigmata</taxon>
        <taxon>Psoroptidia</taxon>
        <taxon>Sarcoptoidea</taxon>
        <taxon>Sarcoptidae</taxon>
        <taxon>Sarcoptinae</taxon>
        <taxon>Sarcoptes</taxon>
    </lineage>
</organism>
<comment type="pathway">
    <text evidence="4">Protein modification; protein ubiquitination.</text>
</comment>
<keyword evidence="8" id="KW-0808">Transferase</keyword>
<dbReference type="Pfam" id="PF10408">
    <property type="entry name" value="Ufd2P_core"/>
    <property type="match status" value="1"/>
</dbReference>
<dbReference type="SMART" id="SM00504">
    <property type="entry name" value="Ubox"/>
    <property type="match status" value="1"/>
</dbReference>
<evidence type="ECO:0000313" key="14">
    <source>
        <dbReference type="EnsemblMetazoa" id="KAF7493017.1"/>
    </source>
</evidence>
<dbReference type="Pfam" id="PF04564">
    <property type="entry name" value="U-box"/>
    <property type="match status" value="1"/>
</dbReference>
<dbReference type="Gene3D" id="3.30.40.10">
    <property type="entry name" value="Zinc/RING finger domain, C3HC4 (zinc finger)"/>
    <property type="match status" value="1"/>
</dbReference>
<dbReference type="PANTHER" id="PTHR13931">
    <property type="entry name" value="UBIQUITINATION FACTOR E4"/>
    <property type="match status" value="1"/>
</dbReference>
<keyword evidence="7" id="KW-0963">Cytoplasm</keyword>
<protein>
    <recommendedName>
        <fullName evidence="6">RING-type E3 ubiquitin transferase</fullName>
        <ecNumber evidence="6">2.3.2.27</ecNumber>
    </recommendedName>
</protein>
<feature type="compositionally biased region" description="Basic and acidic residues" evidence="11">
    <location>
        <begin position="228"/>
        <end position="263"/>
    </location>
</feature>
<evidence type="ECO:0000256" key="11">
    <source>
        <dbReference type="SAM" id="MobiDB-lite"/>
    </source>
</evidence>
<evidence type="ECO:0000256" key="6">
    <source>
        <dbReference type="ARBA" id="ARBA00012483"/>
    </source>
</evidence>
<evidence type="ECO:0000256" key="4">
    <source>
        <dbReference type="ARBA" id="ARBA00004906"/>
    </source>
</evidence>
<reference evidence="15" key="1">
    <citation type="journal article" date="2020" name="PLoS Negl. Trop. Dis.">
        <title>High-quality nuclear genome for Sarcoptes scabiei-A critical resource for a neglected parasite.</title>
        <authorList>
            <person name="Korhonen P.K."/>
            <person name="Gasser R.B."/>
            <person name="Ma G."/>
            <person name="Wang T."/>
            <person name="Stroehlein A.J."/>
            <person name="Young N.D."/>
            <person name="Ang C.S."/>
            <person name="Fernando D.D."/>
            <person name="Lu H.C."/>
            <person name="Taylor S."/>
            <person name="Reynolds S.L."/>
            <person name="Mofiz E."/>
            <person name="Najaraj S.H."/>
            <person name="Gowda H."/>
            <person name="Madugundu A."/>
            <person name="Renuse S."/>
            <person name="Holt D."/>
            <person name="Pandey A."/>
            <person name="Papenfuss A.T."/>
            <person name="Fischer K."/>
        </authorList>
    </citation>
    <scope>NUCLEOTIDE SEQUENCE [LARGE SCALE GENOMIC DNA]</scope>
</reference>
<evidence type="ECO:0000256" key="10">
    <source>
        <dbReference type="ARBA" id="ARBA00023242"/>
    </source>
</evidence>
<dbReference type="InterPro" id="IPR013083">
    <property type="entry name" value="Znf_RING/FYVE/PHD"/>
</dbReference>
<evidence type="ECO:0000256" key="1">
    <source>
        <dbReference type="ARBA" id="ARBA00000900"/>
    </source>
</evidence>
<reference evidence="14" key="3">
    <citation type="submission" date="2022-06" db="UniProtKB">
        <authorList>
            <consortium name="EnsemblMetazoa"/>
        </authorList>
    </citation>
    <scope>IDENTIFICATION</scope>
</reference>
<feature type="compositionally biased region" description="Low complexity" evidence="11">
    <location>
        <begin position="94"/>
        <end position="110"/>
    </location>
</feature>
<feature type="region of interest" description="Disordered" evidence="11">
    <location>
        <begin position="201"/>
        <end position="270"/>
    </location>
</feature>
<evidence type="ECO:0000256" key="3">
    <source>
        <dbReference type="ARBA" id="ARBA00004496"/>
    </source>
</evidence>
<keyword evidence="9" id="KW-0833">Ubl conjugation pathway</keyword>
<keyword evidence="15" id="KW-1185">Reference proteome</keyword>
<evidence type="ECO:0000256" key="5">
    <source>
        <dbReference type="ARBA" id="ARBA00007434"/>
    </source>
</evidence>
<dbReference type="Proteomes" id="UP000070412">
    <property type="component" value="Unassembled WGS sequence"/>
</dbReference>
<accession>A0A834VD37</accession>
<comment type="similarity">
    <text evidence="5">Belongs to the ubiquitin conjugation factor E4 family.</text>
</comment>
<dbReference type="InterPro" id="IPR003613">
    <property type="entry name" value="Ubox_domain"/>
</dbReference>
<dbReference type="CDD" id="cd16658">
    <property type="entry name" value="RING-Ubox_UBE4B"/>
    <property type="match status" value="1"/>
</dbReference>
<dbReference type="GO" id="GO:0006511">
    <property type="term" value="P:ubiquitin-dependent protein catabolic process"/>
    <property type="evidence" value="ECO:0007669"/>
    <property type="project" value="InterPro"/>
</dbReference>
<evidence type="ECO:0000259" key="12">
    <source>
        <dbReference type="PROSITE" id="PS51698"/>
    </source>
</evidence>
<evidence type="ECO:0000256" key="9">
    <source>
        <dbReference type="ARBA" id="ARBA00022786"/>
    </source>
</evidence>
<dbReference type="OrthoDB" id="20295at2759"/>
<dbReference type="EnsemblMetazoa" id="SSS_6599s_mrna">
    <property type="protein sequence ID" value="KAF7493017.1"/>
    <property type="gene ID" value="SSS_6599"/>
</dbReference>
<comment type="subcellular location">
    <subcellularLocation>
        <location evidence="3">Cytoplasm</location>
    </subcellularLocation>
    <subcellularLocation>
        <location evidence="2">Nucleus</location>
    </subcellularLocation>
</comment>
<comment type="catalytic activity">
    <reaction evidence="1">
        <text>S-ubiquitinyl-[E2 ubiquitin-conjugating enzyme]-L-cysteine + [acceptor protein]-L-lysine = [E2 ubiquitin-conjugating enzyme]-L-cysteine + N(6)-ubiquitinyl-[acceptor protein]-L-lysine.</text>
        <dbReference type="EC" id="2.3.2.27"/>
    </reaction>
</comment>
<evidence type="ECO:0000313" key="13">
    <source>
        <dbReference type="EMBL" id="KAF7493017.1"/>
    </source>
</evidence>
<dbReference type="FunFam" id="3.30.40.10:FF:000055">
    <property type="entry name" value="Ubiquitin conjugation factor e4 a"/>
    <property type="match status" value="1"/>
</dbReference>
<reference evidence="13" key="2">
    <citation type="submission" date="2020-01" db="EMBL/GenBank/DDBJ databases">
        <authorList>
            <person name="Korhonen P.K.K."/>
            <person name="Guangxu M.G."/>
            <person name="Wang T.W."/>
            <person name="Stroehlein A.J.S."/>
            <person name="Young N.D."/>
            <person name="Ang C.-S.A."/>
            <person name="Fernando D.W.F."/>
            <person name="Lu H.L."/>
            <person name="Taylor S.T."/>
            <person name="Ehtesham M.E.M."/>
            <person name="Najaraj S.H.N."/>
            <person name="Harsha G.H.G."/>
            <person name="Madugundu A.M."/>
            <person name="Renuse S.R."/>
            <person name="Holt D.H."/>
            <person name="Pandey A.P."/>
            <person name="Papenfuss A.P."/>
            <person name="Gasser R.B.G."/>
            <person name="Fischer K.F."/>
        </authorList>
    </citation>
    <scope>NUCLEOTIDE SEQUENCE</scope>
    <source>
        <strain evidence="13">SSS_KF_BRIS2020</strain>
    </source>
</reference>
<dbReference type="PROSITE" id="PS51698">
    <property type="entry name" value="U_BOX"/>
    <property type="match status" value="1"/>
</dbReference>
<name>A0A834VD37_SARSC</name>
<proteinExistence type="inferred from homology"/>
<dbReference type="PANTHER" id="PTHR13931:SF2">
    <property type="entry name" value="UBIQUITIN CONJUGATION FACTOR E4 B"/>
    <property type="match status" value="1"/>
</dbReference>
<evidence type="ECO:0000256" key="8">
    <source>
        <dbReference type="ARBA" id="ARBA00022679"/>
    </source>
</evidence>
<dbReference type="GO" id="GO:0034450">
    <property type="term" value="F:ubiquitin-ubiquitin ligase activity"/>
    <property type="evidence" value="ECO:0007669"/>
    <property type="project" value="InterPro"/>
</dbReference>
<keyword evidence="10" id="KW-0539">Nucleus</keyword>
<dbReference type="EMBL" id="WVUK01000056">
    <property type="protein sequence ID" value="KAF7493017.1"/>
    <property type="molecule type" value="Genomic_DNA"/>
</dbReference>
<dbReference type="InterPro" id="IPR045132">
    <property type="entry name" value="UBE4"/>
</dbReference>
<dbReference type="GO" id="GO:0036503">
    <property type="term" value="P:ERAD pathway"/>
    <property type="evidence" value="ECO:0007669"/>
    <property type="project" value="InterPro"/>
</dbReference>
<feature type="compositionally biased region" description="Polar residues" evidence="11">
    <location>
        <begin position="160"/>
        <end position="181"/>
    </location>
</feature>
<evidence type="ECO:0000256" key="2">
    <source>
        <dbReference type="ARBA" id="ARBA00004123"/>
    </source>
</evidence>
<dbReference type="GO" id="GO:0005634">
    <property type="term" value="C:nucleus"/>
    <property type="evidence" value="ECO:0007669"/>
    <property type="project" value="UniProtKB-SubCell"/>
</dbReference>
<evidence type="ECO:0000313" key="15">
    <source>
        <dbReference type="Proteomes" id="UP000070412"/>
    </source>
</evidence>
<dbReference type="GO" id="GO:0000151">
    <property type="term" value="C:ubiquitin ligase complex"/>
    <property type="evidence" value="ECO:0007669"/>
    <property type="project" value="InterPro"/>
</dbReference>
<evidence type="ECO:0000256" key="7">
    <source>
        <dbReference type="ARBA" id="ARBA00022490"/>
    </source>
</evidence>
<dbReference type="SUPFAM" id="SSF57850">
    <property type="entry name" value="RING/U-box"/>
    <property type="match status" value="1"/>
</dbReference>
<dbReference type="UniPathway" id="UPA00143"/>
<feature type="domain" description="U-box" evidence="12">
    <location>
        <begin position="1189"/>
        <end position="1280"/>
    </location>
</feature>
<dbReference type="EC" id="2.3.2.27" evidence="6"/>
<dbReference type="GO" id="GO:0005737">
    <property type="term" value="C:cytoplasm"/>
    <property type="evidence" value="ECO:0007669"/>
    <property type="project" value="UniProtKB-SubCell"/>
</dbReference>